<evidence type="ECO:0008006" key="3">
    <source>
        <dbReference type="Google" id="ProtNLM"/>
    </source>
</evidence>
<accession>Q11GC9</accession>
<feature type="region of interest" description="Disordered" evidence="1">
    <location>
        <begin position="48"/>
        <end position="73"/>
    </location>
</feature>
<name>Q11GC9_CHESB</name>
<proteinExistence type="predicted"/>
<dbReference type="AlphaFoldDB" id="Q11GC9"/>
<gene>
    <name evidence="2" type="ordered locus">Meso_2154</name>
</gene>
<evidence type="ECO:0000313" key="2">
    <source>
        <dbReference type="EMBL" id="ABG63546.1"/>
    </source>
</evidence>
<dbReference type="KEGG" id="mes:Meso_2154"/>
<reference evidence="2" key="1">
    <citation type="submission" date="2006-06" db="EMBL/GenBank/DDBJ databases">
        <title>Complete sequence of chromosome of Chelativorans sp. BNC1.</title>
        <authorList>
            <consortium name="US DOE Joint Genome Institute"/>
            <person name="Copeland A."/>
            <person name="Lucas S."/>
            <person name="Lapidus A."/>
            <person name="Barry K."/>
            <person name="Detter J.C."/>
            <person name="Glavina del Rio T."/>
            <person name="Hammon N."/>
            <person name="Israni S."/>
            <person name="Dalin E."/>
            <person name="Tice H."/>
            <person name="Pitluck S."/>
            <person name="Chertkov O."/>
            <person name="Brettin T."/>
            <person name="Bruce D."/>
            <person name="Han C."/>
            <person name="Tapia R."/>
            <person name="Gilna P."/>
            <person name="Schmutz J."/>
            <person name="Larimer F."/>
            <person name="Land M."/>
            <person name="Hauser L."/>
            <person name="Kyrpides N."/>
            <person name="Mikhailova N."/>
            <person name="Richardson P."/>
        </authorList>
    </citation>
    <scope>NUCLEOTIDE SEQUENCE</scope>
    <source>
        <strain evidence="2">BNC1</strain>
    </source>
</reference>
<organism evidence="2">
    <name type="scientific">Chelativorans sp. (strain BNC1)</name>
    <dbReference type="NCBI Taxonomy" id="266779"/>
    <lineage>
        <taxon>Bacteria</taxon>
        <taxon>Pseudomonadati</taxon>
        <taxon>Pseudomonadota</taxon>
        <taxon>Alphaproteobacteria</taxon>
        <taxon>Hyphomicrobiales</taxon>
        <taxon>Phyllobacteriaceae</taxon>
        <taxon>Chelativorans</taxon>
    </lineage>
</organism>
<protein>
    <recommendedName>
        <fullName evidence="3">Lipoprotein</fullName>
    </recommendedName>
</protein>
<feature type="compositionally biased region" description="Polar residues" evidence="1">
    <location>
        <begin position="48"/>
        <end position="58"/>
    </location>
</feature>
<dbReference type="STRING" id="266779.Meso_2154"/>
<dbReference type="EMBL" id="CP000390">
    <property type="protein sequence ID" value="ABG63546.1"/>
    <property type="molecule type" value="Genomic_DNA"/>
</dbReference>
<dbReference type="eggNOG" id="ENOG50330NT">
    <property type="taxonomic scope" value="Bacteria"/>
</dbReference>
<dbReference type="HOGENOM" id="CLU_094105_0_0_5"/>
<dbReference type="PROSITE" id="PS51257">
    <property type="entry name" value="PROKAR_LIPOPROTEIN"/>
    <property type="match status" value="1"/>
</dbReference>
<evidence type="ECO:0000256" key="1">
    <source>
        <dbReference type="SAM" id="MobiDB-lite"/>
    </source>
</evidence>
<sequence length="217" mass="22228" precursor="true">MPRGAIIAGIKMVRGKTRAWLLMLAAATAGCSGTDAIDLSTAGAARVASQTSSPSSDAQALPPPGSAGTTAPTTTTLTDQSTVGAQTGQSVAAIARNARIQFAPVIGAAAETLEPLSSRLSARGRQRGLTISSEGQAATHVLKGYFSTINDEKGTTIIFVWDVLDPAGNRLHRIQGQEKASGTGEGWTAVNAANINAVADRTIDELAAWLQGTSTRT</sequence>